<dbReference type="EMBL" id="CM029041">
    <property type="protein sequence ID" value="KAG2629978.1"/>
    <property type="molecule type" value="Genomic_DNA"/>
</dbReference>
<organism evidence="1 2">
    <name type="scientific">Panicum virgatum</name>
    <name type="common">Blackwell switchgrass</name>
    <dbReference type="NCBI Taxonomy" id="38727"/>
    <lineage>
        <taxon>Eukaryota</taxon>
        <taxon>Viridiplantae</taxon>
        <taxon>Streptophyta</taxon>
        <taxon>Embryophyta</taxon>
        <taxon>Tracheophyta</taxon>
        <taxon>Spermatophyta</taxon>
        <taxon>Magnoliopsida</taxon>
        <taxon>Liliopsida</taxon>
        <taxon>Poales</taxon>
        <taxon>Poaceae</taxon>
        <taxon>PACMAD clade</taxon>
        <taxon>Panicoideae</taxon>
        <taxon>Panicodae</taxon>
        <taxon>Paniceae</taxon>
        <taxon>Panicinae</taxon>
        <taxon>Panicum</taxon>
        <taxon>Panicum sect. Hiantes</taxon>
    </lineage>
</organism>
<sequence>MRDGLTETMSCWWVCCSRRECPPAVIRISISSRRMQCIQHWLTTSTVGQISVLNKSICRPGPGDVSLADLIGDLRGLALENPRALLVCSSMRLLTSRFICFASMLLRLILFSMLHQYAHCNKGANKSPAEDQVYCTLQVSYLQCTWQTKFRSLPCLLLNLVVQDGNMALFRNDYNALTLKQV</sequence>
<evidence type="ECO:0000313" key="2">
    <source>
        <dbReference type="Proteomes" id="UP000823388"/>
    </source>
</evidence>
<evidence type="ECO:0000313" key="1">
    <source>
        <dbReference type="EMBL" id="KAG2629978.1"/>
    </source>
</evidence>
<dbReference type="Proteomes" id="UP000823388">
    <property type="component" value="Chromosome 3K"/>
</dbReference>
<reference evidence="1" key="1">
    <citation type="submission" date="2020-05" db="EMBL/GenBank/DDBJ databases">
        <title>WGS assembly of Panicum virgatum.</title>
        <authorList>
            <person name="Lovell J.T."/>
            <person name="Jenkins J."/>
            <person name="Shu S."/>
            <person name="Juenger T.E."/>
            <person name="Schmutz J."/>
        </authorList>
    </citation>
    <scope>NUCLEOTIDE SEQUENCE</scope>
    <source>
        <strain evidence="1">AP13</strain>
    </source>
</reference>
<dbReference type="AlphaFoldDB" id="A0A8T0V623"/>
<accession>A0A8T0V623</accession>
<proteinExistence type="predicted"/>
<keyword evidence="2" id="KW-1185">Reference proteome</keyword>
<gene>
    <name evidence="1" type="ORF">PVAP13_3KG519800</name>
</gene>
<comment type="caution">
    <text evidence="1">The sequence shown here is derived from an EMBL/GenBank/DDBJ whole genome shotgun (WGS) entry which is preliminary data.</text>
</comment>
<name>A0A8T0V623_PANVG</name>
<protein>
    <submittedName>
        <fullName evidence="1">Uncharacterized protein</fullName>
    </submittedName>
</protein>